<evidence type="ECO:0000256" key="1">
    <source>
        <dbReference type="ARBA" id="ARBA00004141"/>
    </source>
</evidence>
<feature type="region of interest" description="Disordered" evidence="5">
    <location>
        <begin position="1"/>
        <end position="22"/>
    </location>
</feature>
<feature type="transmembrane region" description="Helical" evidence="6">
    <location>
        <begin position="40"/>
        <end position="64"/>
    </location>
</feature>
<evidence type="ECO:0000256" key="4">
    <source>
        <dbReference type="ARBA" id="ARBA00023136"/>
    </source>
</evidence>
<evidence type="ECO:0000259" key="7">
    <source>
        <dbReference type="Pfam" id="PF06271"/>
    </source>
</evidence>
<feature type="transmembrane region" description="Helical" evidence="6">
    <location>
        <begin position="115"/>
        <end position="142"/>
    </location>
</feature>
<evidence type="ECO:0000256" key="3">
    <source>
        <dbReference type="ARBA" id="ARBA00022989"/>
    </source>
</evidence>
<dbReference type="Pfam" id="PF06271">
    <property type="entry name" value="RDD"/>
    <property type="match status" value="1"/>
</dbReference>
<dbReference type="GO" id="GO:0016020">
    <property type="term" value="C:membrane"/>
    <property type="evidence" value="ECO:0007669"/>
    <property type="project" value="UniProtKB-SubCell"/>
</dbReference>
<gene>
    <name evidence="8" type="ORF">AMST5_00305</name>
</gene>
<keyword evidence="3 6" id="KW-1133">Transmembrane helix</keyword>
<protein>
    <recommendedName>
        <fullName evidence="7">RDD domain-containing protein</fullName>
    </recommendedName>
</protein>
<organism evidence="8">
    <name type="scientific">freshwater sediment metagenome</name>
    <dbReference type="NCBI Taxonomy" id="556182"/>
    <lineage>
        <taxon>unclassified sequences</taxon>
        <taxon>metagenomes</taxon>
        <taxon>ecological metagenomes</taxon>
    </lineage>
</organism>
<comment type="subcellular location">
    <subcellularLocation>
        <location evidence="1">Membrane</location>
        <topology evidence="1">Multi-pass membrane protein</topology>
    </subcellularLocation>
</comment>
<proteinExistence type="predicted"/>
<evidence type="ECO:0000256" key="2">
    <source>
        <dbReference type="ARBA" id="ARBA00022692"/>
    </source>
</evidence>
<reference evidence="8" key="1">
    <citation type="submission" date="2023-07" db="EMBL/GenBank/DDBJ databases">
        <authorList>
            <person name="Pelsma A.J. K."/>
        </authorList>
    </citation>
    <scope>NUCLEOTIDE SEQUENCE</scope>
</reference>
<keyword evidence="4 6" id="KW-0472">Membrane</keyword>
<feature type="domain" description="RDD" evidence="7">
    <location>
        <begin position="37"/>
        <end position="153"/>
    </location>
</feature>
<dbReference type="InterPro" id="IPR010432">
    <property type="entry name" value="RDD"/>
</dbReference>
<evidence type="ECO:0000313" key="8">
    <source>
        <dbReference type="EMBL" id="CAJ0850678.1"/>
    </source>
</evidence>
<evidence type="ECO:0000256" key="5">
    <source>
        <dbReference type="SAM" id="MobiDB-lite"/>
    </source>
</evidence>
<dbReference type="EMBL" id="OY288114">
    <property type="protein sequence ID" value="CAJ0850678.1"/>
    <property type="molecule type" value="Genomic_DNA"/>
</dbReference>
<feature type="transmembrane region" description="Helical" evidence="6">
    <location>
        <begin position="76"/>
        <end position="95"/>
    </location>
</feature>
<evidence type="ECO:0000256" key="6">
    <source>
        <dbReference type="SAM" id="Phobius"/>
    </source>
</evidence>
<keyword evidence="2 6" id="KW-0812">Transmembrane</keyword>
<dbReference type="AlphaFoldDB" id="A0AA48RBP9"/>
<sequence length="162" mass="17657">MNGDGDFRGGYPGGAPYAGPPRQPPYIPAAALEGVRTRRIMAVGLDLILVSILSGALFFALFILSFGMSALLLPPMFPLVAFFYNGLTVSGWRMATPGMAFMDLEMRTMQGAPVPFLQAAVHAVLFYVTWMFPPLFLVSLVASDKRCLHDMLADVVVLRRSI</sequence>
<name>A0AA48RBP9_9ZZZZ</name>
<accession>A0AA48RBP9</accession>